<organism evidence="2">
    <name type="scientific">uncultured Caudovirales phage</name>
    <dbReference type="NCBI Taxonomy" id="2100421"/>
    <lineage>
        <taxon>Viruses</taxon>
        <taxon>Duplodnaviria</taxon>
        <taxon>Heunggongvirae</taxon>
        <taxon>Uroviricota</taxon>
        <taxon>Caudoviricetes</taxon>
        <taxon>Peduoviridae</taxon>
        <taxon>Maltschvirus</taxon>
        <taxon>Maltschvirus maltsch</taxon>
    </lineage>
</organism>
<evidence type="ECO:0000313" key="2">
    <source>
        <dbReference type="EMBL" id="CAB4179288.1"/>
    </source>
</evidence>
<feature type="region of interest" description="Disordered" evidence="1">
    <location>
        <begin position="1"/>
        <end position="33"/>
    </location>
</feature>
<sequence>MSREVLSDSQFAHLPGGSRELATGKSGKGSGYYVARDPRIPVELGGSPEVKGALSDVNKVRQHLEQTKGIAEKIVPTGWMKARAATPAESANVHQGIWQDEESKQTYLDVADRIGGRASRKSLEEGLSRGISQKQLGIYAAGSGNTLTTNTEDKFGTKTPNPAAEMTLGYLKTQNAESARRKKMSKGAKAQEKTAAFEAFDKAFPRKK</sequence>
<reference evidence="2" key="1">
    <citation type="submission" date="2020-05" db="EMBL/GenBank/DDBJ databases">
        <authorList>
            <person name="Chiriac C."/>
            <person name="Salcher M."/>
            <person name="Ghai R."/>
            <person name="Kavagutti S V."/>
        </authorList>
    </citation>
    <scope>NUCLEOTIDE SEQUENCE</scope>
</reference>
<proteinExistence type="predicted"/>
<dbReference type="EMBL" id="LR797501">
    <property type="protein sequence ID" value="CAB4220778.1"/>
    <property type="molecule type" value="Genomic_DNA"/>
</dbReference>
<dbReference type="EMBL" id="LR796981">
    <property type="protein sequence ID" value="CAB4179288.1"/>
    <property type="molecule type" value="Genomic_DNA"/>
</dbReference>
<name>A0A6J5QD89_9CAUD</name>
<gene>
    <name evidence="2" type="ORF">UFOVP1033_73</name>
    <name evidence="3" type="ORF">UFOVP1631_73</name>
</gene>
<accession>A0A6J5QD89</accession>
<protein>
    <submittedName>
        <fullName evidence="2">Uncharacterized protein</fullName>
    </submittedName>
</protein>
<evidence type="ECO:0000256" key="1">
    <source>
        <dbReference type="SAM" id="MobiDB-lite"/>
    </source>
</evidence>
<evidence type="ECO:0000313" key="3">
    <source>
        <dbReference type="EMBL" id="CAB4220778.1"/>
    </source>
</evidence>